<organism evidence="3 4">
    <name type="scientific">Musa troglodytarum</name>
    <name type="common">fe'i banana</name>
    <dbReference type="NCBI Taxonomy" id="320322"/>
    <lineage>
        <taxon>Eukaryota</taxon>
        <taxon>Viridiplantae</taxon>
        <taxon>Streptophyta</taxon>
        <taxon>Embryophyta</taxon>
        <taxon>Tracheophyta</taxon>
        <taxon>Spermatophyta</taxon>
        <taxon>Magnoliopsida</taxon>
        <taxon>Liliopsida</taxon>
        <taxon>Zingiberales</taxon>
        <taxon>Musaceae</taxon>
        <taxon>Musa</taxon>
    </lineage>
</organism>
<dbReference type="OrthoDB" id="762851at2759"/>
<evidence type="ECO:0000313" key="4">
    <source>
        <dbReference type="Proteomes" id="UP001055439"/>
    </source>
</evidence>
<keyword evidence="2" id="KW-0472">Membrane</keyword>
<dbReference type="GO" id="GO:0009706">
    <property type="term" value="C:chloroplast inner membrane"/>
    <property type="evidence" value="ECO:0007669"/>
    <property type="project" value="TreeGrafter"/>
</dbReference>
<dbReference type="InterPro" id="IPR040377">
    <property type="entry name" value="Ssl2009-like"/>
</dbReference>
<feature type="transmembrane region" description="Helical" evidence="2">
    <location>
        <begin position="302"/>
        <end position="322"/>
    </location>
</feature>
<protein>
    <submittedName>
        <fullName evidence="3">Uncharacterized protein</fullName>
    </submittedName>
</protein>
<reference evidence="3" key="1">
    <citation type="submission" date="2022-05" db="EMBL/GenBank/DDBJ databases">
        <title>The Musa troglodytarum L. genome provides insights into the mechanism of non-climacteric behaviour and enrichment of carotenoids.</title>
        <authorList>
            <person name="Wang J."/>
        </authorList>
    </citation>
    <scope>NUCLEOTIDE SEQUENCE</scope>
    <source>
        <tissue evidence="3">Leaf</tissue>
    </source>
</reference>
<dbReference type="PANTHER" id="PTHR34048:SF5">
    <property type="entry name" value="INNER MEMBRANE LOCALIZED PROTEIN"/>
    <property type="match status" value="1"/>
</dbReference>
<keyword evidence="4" id="KW-1185">Reference proteome</keyword>
<name>A0A9E7GR76_9LILI</name>
<evidence type="ECO:0000313" key="3">
    <source>
        <dbReference type="EMBL" id="URE15858.1"/>
    </source>
</evidence>
<dbReference type="AlphaFoldDB" id="A0A9E7GR76"/>
<proteinExistence type="predicted"/>
<feature type="coiled-coil region" evidence="1">
    <location>
        <begin position="349"/>
        <end position="376"/>
    </location>
</feature>
<evidence type="ECO:0000256" key="1">
    <source>
        <dbReference type="SAM" id="Coils"/>
    </source>
</evidence>
<keyword evidence="2" id="KW-1133">Transmembrane helix</keyword>
<gene>
    <name evidence="3" type="ORF">MUK42_10973</name>
</gene>
<dbReference type="EMBL" id="CP097509">
    <property type="protein sequence ID" value="URE15858.1"/>
    <property type="molecule type" value="Genomic_DNA"/>
</dbReference>
<dbReference type="PANTHER" id="PTHR34048">
    <property type="entry name" value="LOW-DENSITY RECEPTOR-LIKE PROTEIN"/>
    <property type="match status" value="1"/>
</dbReference>
<keyword evidence="1" id="KW-0175">Coiled coil</keyword>
<accession>A0A9E7GR76</accession>
<evidence type="ECO:0000256" key="2">
    <source>
        <dbReference type="SAM" id="Phobius"/>
    </source>
</evidence>
<dbReference type="GO" id="GO:0009535">
    <property type="term" value="C:chloroplast thylakoid membrane"/>
    <property type="evidence" value="ECO:0007669"/>
    <property type="project" value="TreeGrafter"/>
</dbReference>
<dbReference type="Proteomes" id="UP001055439">
    <property type="component" value="Chromosome 7"/>
</dbReference>
<keyword evidence="2" id="KW-0812">Transmembrane</keyword>
<sequence>MESFNVNTHLPPRKRLLAELKREGSDFDFLPPVPFVSGDLGAQLRDAIKSPRSNPEEIIEVAKSVASAAAEVAAAAKRIATEKAAAAAKAKASAKSALLFLDSVSTRRQSGKGCMARTRVRKKQMPVKLLYKTHHRLGNQETDEELARKLHHVINSSSRISKNKRRSILNAVCNEKSSVLNEMSSRISKCSIDKSEEKIVGCSKDIFEREEESSYCTETQHSGSKSVDTLTHMILELTMAFLAFGVNCYGLKPSNKSPIICHPLSFSLRPACRRGAGVSGYRGQLMVQNAYRDGRRPSNASIFTGGFVLGGIVVGTLACVYAPQISKALTGTDKKDLMKRLPKFIYDEEKALEKTRNILTQKIAQLNSAIDDVSSQLRADDEPNGVDVASDEVEAAI</sequence>